<dbReference type="InterPro" id="IPR000847">
    <property type="entry name" value="LysR_HTH_N"/>
</dbReference>
<evidence type="ECO:0000256" key="3">
    <source>
        <dbReference type="ARBA" id="ARBA00023125"/>
    </source>
</evidence>
<evidence type="ECO:0000256" key="1">
    <source>
        <dbReference type="ARBA" id="ARBA00009437"/>
    </source>
</evidence>
<dbReference type="Gene3D" id="3.40.190.10">
    <property type="entry name" value="Periplasmic binding protein-like II"/>
    <property type="match status" value="2"/>
</dbReference>
<gene>
    <name evidence="6" type="ORF">JJB97_11630</name>
</gene>
<dbReference type="GO" id="GO:0003700">
    <property type="term" value="F:DNA-binding transcription factor activity"/>
    <property type="evidence" value="ECO:0007669"/>
    <property type="project" value="InterPro"/>
</dbReference>
<evidence type="ECO:0000256" key="4">
    <source>
        <dbReference type="ARBA" id="ARBA00023163"/>
    </source>
</evidence>
<dbReference type="PANTHER" id="PTHR30118:SF15">
    <property type="entry name" value="TRANSCRIPTIONAL REGULATORY PROTEIN"/>
    <property type="match status" value="1"/>
</dbReference>
<evidence type="ECO:0000313" key="7">
    <source>
        <dbReference type="Proteomes" id="UP000659047"/>
    </source>
</evidence>
<dbReference type="PROSITE" id="PS50931">
    <property type="entry name" value="HTH_LYSR"/>
    <property type="match status" value="1"/>
</dbReference>
<dbReference type="SUPFAM" id="SSF53850">
    <property type="entry name" value="Periplasmic binding protein-like II"/>
    <property type="match status" value="1"/>
</dbReference>
<dbReference type="GO" id="GO:0003677">
    <property type="term" value="F:DNA binding"/>
    <property type="evidence" value="ECO:0007669"/>
    <property type="project" value="UniProtKB-KW"/>
</dbReference>
<feature type="domain" description="HTH lysR-type" evidence="5">
    <location>
        <begin position="8"/>
        <end position="65"/>
    </location>
</feature>
<keyword evidence="2" id="KW-0805">Transcription regulation</keyword>
<name>A0A8K0V820_9ENTR</name>
<dbReference type="PANTHER" id="PTHR30118">
    <property type="entry name" value="HTH-TYPE TRANSCRIPTIONAL REGULATOR LEUO-RELATED"/>
    <property type="match status" value="1"/>
</dbReference>
<dbReference type="AlphaFoldDB" id="A0A8K0V820"/>
<keyword evidence="7" id="KW-1185">Reference proteome</keyword>
<proteinExistence type="inferred from homology"/>
<dbReference type="Pfam" id="PF00126">
    <property type="entry name" value="HTH_1"/>
    <property type="match status" value="1"/>
</dbReference>
<dbReference type="EMBL" id="JAEPBH010000028">
    <property type="protein sequence ID" value="MBK4715962.1"/>
    <property type="molecule type" value="Genomic_DNA"/>
</dbReference>
<evidence type="ECO:0000256" key="2">
    <source>
        <dbReference type="ARBA" id="ARBA00023015"/>
    </source>
</evidence>
<dbReference type="Proteomes" id="UP000659047">
    <property type="component" value="Unassembled WGS sequence"/>
</dbReference>
<dbReference type="PRINTS" id="PR00039">
    <property type="entry name" value="HTHLYSR"/>
</dbReference>
<sequence length="310" mass="34611">MHSTLRGFDLNLLLVFDALLRTGSVTAAAQELSLSQPACSHALARMRRMLGDRLFVRSAGTMRPTPFARYLAPSISAMLHSLSGCLASAQHFDPPTSRHIFTCAATDYTGYALLPHFISRLQMQAPQMHINIMELRTADSLDDLRAGRIDFSLGARGENERLPADIHAVDGLVDEYVVMARMRHPVIGTRLTLERYLACRHIVVRPWHDEPGVIDGVLAHKGLTRQIALQLPTMLGTPFIVAKSDLVLTMPRHAALTFSHIAELDIFPVPFPTPEYRLRICSHSSALNSSVHRWVEQRLLDAMNVTKKLR</sequence>
<dbReference type="InterPro" id="IPR036390">
    <property type="entry name" value="WH_DNA-bd_sf"/>
</dbReference>
<accession>A0A8K0V820</accession>
<dbReference type="InterPro" id="IPR036388">
    <property type="entry name" value="WH-like_DNA-bd_sf"/>
</dbReference>
<keyword evidence="4" id="KW-0804">Transcription</keyword>
<protein>
    <submittedName>
        <fullName evidence="6">LysR family transcriptional regulator</fullName>
    </submittedName>
</protein>
<keyword evidence="3" id="KW-0238">DNA-binding</keyword>
<dbReference type="RefSeq" id="WP_238714174.1">
    <property type="nucleotide sequence ID" value="NZ_JAEPBH010000028.1"/>
</dbReference>
<dbReference type="Pfam" id="PF03466">
    <property type="entry name" value="LysR_substrate"/>
    <property type="match status" value="1"/>
</dbReference>
<dbReference type="SUPFAM" id="SSF46785">
    <property type="entry name" value="Winged helix' DNA-binding domain"/>
    <property type="match status" value="1"/>
</dbReference>
<dbReference type="Gene3D" id="1.10.10.10">
    <property type="entry name" value="Winged helix-like DNA-binding domain superfamily/Winged helix DNA-binding domain"/>
    <property type="match status" value="1"/>
</dbReference>
<reference evidence="6" key="1">
    <citation type="submission" date="2021-01" db="EMBL/GenBank/DDBJ databases">
        <title>Intestinitalea alba gen. nov., sp. nov., a novel genus of the family Enterobacteriaceae, isolated from the gut of the plastic-eating mealworm Tenebrio molitor L.</title>
        <authorList>
            <person name="Yang Y."/>
        </authorList>
    </citation>
    <scope>NUCLEOTIDE SEQUENCE</scope>
    <source>
        <strain evidence="6">BIT-L3</strain>
    </source>
</reference>
<comment type="caution">
    <text evidence="6">The sequence shown here is derived from an EMBL/GenBank/DDBJ whole genome shotgun (WGS) entry which is preliminary data.</text>
</comment>
<comment type="similarity">
    <text evidence="1">Belongs to the LysR transcriptional regulatory family.</text>
</comment>
<dbReference type="InterPro" id="IPR005119">
    <property type="entry name" value="LysR_subst-bd"/>
</dbReference>
<organism evidence="6 7">
    <name type="scientific">Tenebrionibacter intestinalis</name>
    <dbReference type="NCBI Taxonomy" id="2799638"/>
    <lineage>
        <taxon>Bacteria</taxon>
        <taxon>Pseudomonadati</taxon>
        <taxon>Pseudomonadota</taxon>
        <taxon>Gammaproteobacteria</taxon>
        <taxon>Enterobacterales</taxon>
        <taxon>Enterobacteriaceae</taxon>
        <taxon>Tenebrionibacter/Tenebrionicola group</taxon>
        <taxon>Tenebrionibacter</taxon>
    </lineage>
</organism>
<evidence type="ECO:0000259" key="5">
    <source>
        <dbReference type="PROSITE" id="PS50931"/>
    </source>
</evidence>
<evidence type="ECO:0000313" key="6">
    <source>
        <dbReference type="EMBL" id="MBK4715962.1"/>
    </source>
</evidence>
<dbReference type="InterPro" id="IPR050389">
    <property type="entry name" value="LysR-type_TF"/>
</dbReference>